<dbReference type="OrthoDB" id="2360619at2"/>
<sequence>MLTFEQKLAIIESFPQLERKNVSLGRVNFHYAESIYDKKNVVYHLHPNGNGFVYGEFLEDYDIDPKGMVNIRDFSERELKTIIEQSIESLSANSTIDSAIIEDNEEERWINSENHTLLLVHEDEMWNVYAGLNLDGTFLSYNEAKQYLEEEGFRKR</sequence>
<keyword evidence="2" id="KW-1185">Reference proteome</keyword>
<comment type="caution">
    <text evidence="1">The sequence shown here is derived from an EMBL/GenBank/DDBJ whole genome shotgun (WGS) entry which is preliminary data.</text>
</comment>
<dbReference type="Proteomes" id="UP000031014">
    <property type="component" value="Unassembled WGS sequence"/>
</dbReference>
<dbReference type="RefSeq" id="WP_041964999.1">
    <property type="nucleotide sequence ID" value="NZ_BASE01000026.1"/>
</dbReference>
<evidence type="ECO:0000313" key="1">
    <source>
        <dbReference type="EMBL" id="GAM13128.1"/>
    </source>
</evidence>
<reference evidence="1 2" key="1">
    <citation type="submission" date="2013-06" db="EMBL/GenBank/DDBJ databases">
        <title>Whole genome shotgun sequence of Bacillus selenatarsenatis SF-1.</title>
        <authorList>
            <person name="Kuroda M."/>
            <person name="Sei K."/>
            <person name="Yamashita M."/>
            <person name="Ike M."/>
        </authorList>
    </citation>
    <scope>NUCLEOTIDE SEQUENCE [LARGE SCALE GENOMIC DNA]</scope>
    <source>
        <strain evidence="1 2">SF-1</strain>
    </source>
</reference>
<dbReference type="AlphaFoldDB" id="A0A0A8WZM0"/>
<organism evidence="1 2">
    <name type="scientific">Mesobacillus selenatarsenatis (strain DSM 18680 / JCM 14380 / FERM P-15431 / SF-1)</name>
    <dbReference type="NCBI Taxonomy" id="1321606"/>
    <lineage>
        <taxon>Bacteria</taxon>
        <taxon>Bacillati</taxon>
        <taxon>Bacillota</taxon>
        <taxon>Bacilli</taxon>
        <taxon>Bacillales</taxon>
        <taxon>Bacillaceae</taxon>
        <taxon>Mesobacillus</taxon>
    </lineage>
</organism>
<name>A0A0A8WZM0_MESS1</name>
<accession>A0A0A8WZM0</accession>
<proteinExistence type="predicted"/>
<dbReference type="STRING" id="1321606.SAMD00020551_1266"/>
<evidence type="ECO:0000313" key="2">
    <source>
        <dbReference type="Proteomes" id="UP000031014"/>
    </source>
</evidence>
<protein>
    <submittedName>
        <fullName evidence="1">Uncharacterized protein</fullName>
    </submittedName>
</protein>
<dbReference type="EMBL" id="BASE01000026">
    <property type="protein sequence ID" value="GAM13128.1"/>
    <property type="molecule type" value="Genomic_DNA"/>
</dbReference>
<gene>
    <name evidence="1" type="ORF">SAMD00020551_1266</name>
</gene>